<keyword evidence="3" id="KW-1185">Reference proteome</keyword>
<evidence type="ECO:0000313" key="2">
    <source>
        <dbReference type="EMBL" id="QDZ38909.1"/>
    </source>
</evidence>
<organism evidence="2 3">
    <name type="scientific">Euhalothece natronophila Z-M001</name>
    <dbReference type="NCBI Taxonomy" id="522448"/>
    <lineage>
        <taxon>Bacteria</taxon>
        <taxon>Bacillati</taxon>
        <taxon>Cyanobacteriota</taxon>
        <taxon>Cyanophyceae</taxon>
        <taxon>Oscillatoriophycideae</taxon>
        <taxon>Chroococcales</taxon>
        <taxon>Halothecacae</taxon>
        <taxon>Halothece cluster</taxon>
        <taxon>Euhalothece</taxon>
    </lineage>
</organism>
<proteinExistence type="predicted"/>
<dbReference type="CDD" id="cd00093">
    <property type="entry name" value="HTH_XRE"/>
    <property type="match status" value="1"/>
</dbReference>
<accession>A0A5B8NL97</accession>
<dbReference type="OrthoDB" id="532186at2"/>
<dbReference type="Gene3D" id="1.10.30.50">
    <property type="match status" value="1"/>
</dbReference>
<protein>
    <recommendedName>
        <fullName evidence="1">HNH nuclease domain-containing protein</fullName>
    </recommendedName>
</protein>
<dbReference type="RefSeq" id="WP_146294520.1">
    <property type="nucleotide sequence ID" value="NZ_CP042326.1"/>
</dbReference>
<dbReference type="KEGG" id="enn:FRE64_02515"/>
<evidence type="ECO:0000313" key="3">
    <source>
        <dbReference type="Proteomes" id="UP000318453"/>
    </source>
</evidence>
<name>A0A5B8NL97_9CHRO</name>
<gene>
    <name evidence="2" type="ORF">FRE64_02515</name>
</gene>
<dbReference type="InterPro" id="IPR003615">
    <property type="entry name" value="HNH_nuc"/>
</dbReference>
<dbReference type="GO" id="GO:0003677">
    <property type="term" value="F:DNA binding"/>
    <property type="evidence" value="ECO:0007669"/>
    <property type="project" value="InterPro"/>
</dbReference>
<dbReference type="InterPro" id="IPR001387">
    <property type="entry name" value="Cro/C1-type_HTH"/>
</dbReference>
<dbReference type="SUPFAM" id="SSF47413">
    <property type="entry name" value="lambda repressor-like DNA-binding domains"/>
    <property type="match status" value="1"/>
</dbReference>
<feature type="domain" description="HNH nuclease" evidence="1">
    <location>
        <begin position="339"/>
        <end position="386"/>
    </location>
</feature>
<dbReference type="AlphaFoldDB" id="A0A5B8NL97"/>
<sequence>MGRAGQALREVLESYSITQSQLATALGVERPIFFRWYHEQTDPSAERVTEIVQAIQAINSEASREFVEIYLGNLTTSQPQELTKFNAEQLPQSDQVDVATLSRLFSDCTTSYKYLFFLSLLDILKRRQFEVLSSISFQELIVEMLANAWYPYTYFKLSFGTQDKIAQKLDSLNLEITEPILKFTDTDKKLLRSTIASQNLSDSISHLKRYVPFRLVASFLDAELKAENVSKGRGNDLEKVIPAIAEKHFDVKKPLYKFNNTDYRDCQSLFIHPNWASYLEKHYAIIRGWASWEWVKYMQKRNPNIPNIVNKIFMPQQRGSLSPQTKYWKQILDFQPINCIYSGQPLDSKKMSLDHYLPWSFVAHDQLWNLIPTDPSINSSKSNYLPSDKYFNDFVKLQHFGLKVSSQILSYQKWLNTVESYISELKMNDPDDLLDFEKLSKAYELTIQPLISLATIQGFSPDWLYD</sequence>
<dbReference type="InterPro" id="IPR010982">
    <property type="entry name" value="Lambda_DNA-bd_dom_sf"/>
</dbReference>
<reference evidence="2 3" key="1">
    <citation type="submission" date="2019-08" db="EMBL/GenBank/DDBJ databases">
        <title>Carotenoids and Carotenoid Binding Proteins in the Halophilic Cyanobacterium Euhalothece sp. ZM00.</title>
        <authorList>
            <person name="Cho S.M."/>
            <person name="Song J.Y."/>
            <person name="Park Y.-I."/>
        </authorList>
    </citation>
    <scope>NUCLEOTIDE SEQUENCE [LARGE SCALE GENOMIC DNA]</scope>
    <source>
        <strain evidence="2 3">Z-M001</strain>
    </source>
</reference>
<dbReference type="Proteomes" id="UP000318453">
    <property type="component" value="Chromosome"/>
</dbReference>
<dbReference type="Pfam" id="PF13395">
    <property type="entry name" value="HNH_4"/>
    <property type="match status" value="1"/>
</dbReference>
<dbReference type="EMBL" id="CP042326">
    <property type="protein sequence ID" value="QDZ38909.1"/>
    <property type="molecule type" value="Genomic_DNA"/>
</dbReference>
<evidence type="ECO:0000259" key="1">
    <source>
        <dbReference type="Pfam" id="PF13395"/>
    </source>
</evidence>